<dbReference type="InterPro" id="IPR029058">
    <property type="entry name" value="AB_hydrolase_fold"/>
</dbReference>
<evidence type="ECO:0000256" key="1">
    <source>
        <dbReference type="ARBA" id="ARBA00005964"/>
    </source>
</evidence>
<gene>
    <name evidence="5" type="ORF">GCM10009544_52380</name>
</gene>
<dbReference type="Gene3D" id="3.40.50.1820">
    <property type="entry name" value="alpha/beta hydrolase"/>
    <property type="match status" value="1"/>
</dbReference>
<evidence type="ECO:0000256" key="3">
    <source>
        <dbReference type="RuleBase" id="RU361235"/>
    </source>
</evidence>
<name>A0ABP3KP73_9ACTN</name>
<dbReference type="InterPro" id="IPR019826">
    <property type="entry name" value="Carboxylesterase_B_AS"/>
</dbReference>
<dbReference type="EC" id="3.1.1.-" evidence="3"/>
<proteinExistence type="inferred from homology"/>
<feature type="chain" id="PRO_5044963889" description="Carboxylic ester hydrolase" evidence="3">
    <location>
        <begin position="37"/>
        <end position="541"/>
    </location>
</feature>
<dbReference type="EMBL" id="BAAAHB010000081">
    <property type="protein sequence ID" value="GAA0484158.1"/>
    <property type="molecule type" value="Genomic_DNA"/>
</dbReference>
<sequence length="541" mass="57315">MPSARLPRRRGGALSVLFLALLSLVTATTTAPPATAEAPGRPVVDTDRGQVRGRAHGTYDTFEGIPFAAPPTGPLRWRPPAPVRRWQGVRDAGAPGASCPQLPALGPGKMSGSEDCLSLNLTRPAERGRGRPVMVWLHGGGFIQGTGRDYAAQRLAVGGGAVVVTVNYRLGVLGFFGHPGLDAPALGIADQQAALRWVRANAARFGGDPGNVTLFGESAGALSTCAQLTSPSARGLFHRAVIQSGSCMTVVPKNAGDPGSAAFHPWTPRERTRAAGAEAARALGCGRGARALRCLRALPVEKLVTPELTEEFAAVPYGDALLPRRPDRALESGRFHRVPVIQGANLDEMRSLLAQALVDHPIPDGRAYRARLGATFGASAAAVERRYPVGKYPTPALAWATLLTDRVWICPTQRGNRALAAHVPTYGYEFADRNAPVFGGFPPPAPGFPYGAAHGFELPYLFDLPTVTPFTAPQRELSERMTGYWTRFARTGDPNEPGAPRWPAFRGGAPLVQYLAPGTGGIRPGNAGAAHGCAFWDRLRV</sequence>
<dbReference type="PROSITE" id="PS00122">
    <property type="entry name" value="CARBOXYLESTERASE_B_1"/>
    <property type="match status" value="1"/>
</dbReference>
<dbReference type="InterPro" id="IPR050309">
    <property type="entry name" value="Type-B_Carboxylest/Lipase"/>
</dbReference>
<evidence type="ECO:0000256" key="2">
    <source>
        <dbReference type="ARBA" id="ARBA00022801"/>
    </source>
</evidence>
<dbReference type="Pfam" id="PF00135">
    <property type="entry name" value="COesterase"/>
    <property type="match status" value="1"/>
</dbReference>
<keyword evidence="2 3" id="KW-0378">Hydrolase</keyword>
<dbReference type="PANTHER" id="PTHR11559">
    <property type="entry name" value="CARBOXYLESTERASE"/>
    <property type="match status" value="1"/>
</dbReference>
<comment type="caution">
    <text evidence="5">The sequence shown here is derived from an EMBL/GenBank/DDBJ whole genome shotgun (WGS) entry which is preliminary data.</text>
</comment>
<keyword evidence="6" id="KW-1185">Reference proteome</keyword>
<protein>
    <recommendedName>
        <fullName evidence="3">Carboxylic ester hydrolase</fullName>
        <ecNumber evidence="3">3.1.1.-</ecNumber>
    </recommendedName>
</protein>
<feature type="domain" description="Carboxylesterase type B" evidence="4">
    <location>
        <begin position="42"/>
        <end position="509"/>
    </location>
</feature>
<feature type="signal peptide" evidence="3">
    <location>
        <begin position="1"/>
        <end position="36"/>
    </location>
</feature>
<accession>A0ABP3KP73</accession>
<comment type="similarity">
    <text evidence="1 3">Belongs to the type-B carboxylesterase/lipase family.</text>
</comment>
<evidence type="ECO:0000313" key="6">
    <source>
        <dbReference type="Proteomes" id="UP001499895"/>
    </source>
</evidence>
<evidence type="ECO:0000313" key="5">
    <source>
        <dbReference type="EMBL" id="GAA0484158.1"/>
    </source>
</evidence>
<dbReference type="Proteomes" id="UP001499895">
    <property type="component" value="Unassembled WGS sequence"/>
</dbReference>
<dbReference type="RefSeq" id="WP_344095235.1">
    <property type="nucleotide sequence ID" value="NZ_BAAAHB010000081.1"/>
</dbReference>
<keyword evidence="3" id="KW-0732">Signal</keyword>
<reference evidence="6" key="1">
    <citation type="journal article" date="2019" name="Int. J. Syst. Evol. Microbiol.">
        <title>The Global Catalogue of Microorganisms (GCM) 10K type strain sequencing project: providing services to taxonomists for standard genome sequencing and annotation.</title>
        <authorList>
            <consortium name="The Broad Institute Genomics Platform"/>
            <consortium name="The Broad Institute Genome Sequencing Center for Infectious Disease"/>
            <person name="Wu L."/>
            <person name="Ma J."/>
        </authorList>
    </citation>
    <scope>NUCLEOTIDE SEQUENCE [LARGE SCALE GENOMIC DNA]</scope>
    <source>
        <strain evidence="6">JCM 10649</strain>
    </source>
</reference>
<evidence type="ECO:0000259" key="4">
    <source>
        <dbReference type="Pfam" id="PF00135"/>
    </source>
</evidence>
<organism evidence="5 6">
    <name type="scientific">Streptomyces stramineus</name>
    <dbReference type="NCBI Taxonomy" id="173861"/>
    <lineage>
        <taxon>Bacteria</taxon>
        <taxon>Bacillati</taxon>
        <taxon>Actinomycetota</taxon>
        <taxon>Actinomycetes</taxon>
        <taxon>Kitasatosporales</taxon>
        <taxon>Streptomycetaceae</taxon>
        <taxon>Streptomyces</taxon>
    </lineage>
</organism>
<dbReference type="InterPro" id="IPR002018">
    <property type="entry name" value="CarbesteraseB"/>
</dbReference>
<dbReference type="SUPFAM" id="SSF53474">
    <property type="entry name" value="alpha/beta-Hydrolases"/>
    <property type="match status" value="1"/>
</dbReference>